<dbReference type="Gene3D" id="3.20.20.10">
    <property type="entry name" value="Alanine racemase"/>
    <property type="match status" value="1"/>
</dbReference>
<dbReference type="Gene3D" id="2.40.37.20">
    <property type="entry name" value="D-serine dehydratase-like domain"/>
    <property type="match status" value="1"/>
</dbReference>
<dbReference type="EMBL" id="CP030918">
    <property type="protein sequence ID" value="AXC51301.1"/>
    <property type="molecule type" value="Genomic_DNA"/>
</dbReference>
<keyword evidence="5" id="KW-1185">Reference proteome</keyword>
<accession>A0A344PPJ6</accession>
<dbReference type="Pfam" id="PF14031">
    <property type="entry name" value="D-ser_dehydrat"/>
    <property type="match status" value="1"/>
</dbReference>
<protein>
    <submittedName>
        <fullName evidence="4">Alanine racemase</fullName>
    </submittedName>
</protein>
<dbReference type="KEGG" id="pars:DRW48_13960"/>
<dbReference type="RefSeq" id="WP_114077587.1">
    <property type="nucleotide sequence ID" value="NZ_CP030918.1"/>
</dbReference>
<reference evidence="5" key="1">
    <citation type="submission" date="2018-07" db="EMBL/GenBank/DDBJ databases">
        <title>Genome sequencing of Paracoccus sp. SC2-6.</title>
        <authorList>
            <person name="Heo J."/>
            <person name="Kim S.-J."/>
            <person name="Kwon S.-W."/>
        </authorList>
    </citation>
    <scope>NUCLEOTIDE SEQUENCE [LARGE SCALE GENOMIC DNA]</scope>
    <source>
        <strain evidence="5">SC2-6</strain>
    </source>
</reference>
<dbReference type="Proteomes" id="UP000252023">
    <property type="component" value="Chromosome"/>
</dbReference>
<dbReference type="InterPro" id="IPR029066">
    <property type="entry name" value="PLP-binding_barrel"/>
</dbReference>
<gene>
    <name evidence="4" type="ORF">DRW48_13960</name>
</gene>
<dbReference type="GO" id="GO:0036088">
    <property type="term" value="P:D-serine catabolic process"/>
    <property type="evidence" value="ECO:0007669"/>
    <property type="project" value="TreeGrafter"/>
</dbReference>
<dbReference type="SMART" id="SM01119">
    <property type="entry name" value="D-ser_dehydrat"/>
    <property type="match status" value="1"/>
</dbReference>
<keyword evidence="2" id="KW-0456">Lyase</keyword>
<evidence type="ECO:0000256" key="2">
    <source>
        <dbReference type="ARBA" id="ARBA00023239"/>
    </source>
</evidence>
<dbReference type="PANTHER" id="PTHR28004:SF2">
    <property type="entry name" value="D-SERINE DEHYDRATASE"/>
    <property type="match status" value="1"/>
</dbReference>
<sequence length="383" mass="40359">MTDPGTFTHFLRPEAAGLPTPHVEIDEQGLMRNLGHMQARAEAAGLALRPHIKTHKCLAIARRQLDLGAVGVTASKPAEALVFVEAGVPSLTLAYPVVRPESITELVRAATLRGTELRLIVAHQAGVEAIGNAAAAQGVRLPVFLKVDVGLGRVGVKPQDEAAIRLAAEVDRRPHLTFLGLLSHAGHSYGSKSLAELASIAEAEAAALCELAGRLRQAGIEVPEISVGATPTCLGAPIPRGVTEIRPGNYAFLDRTALRLDICAPDDLALAVIATVVAHNDKHFIVDAGSKSLSSDLGAHGSGGSGFGLAVSMDGTGRAWEVERLSEEHGFVRFSDTAPDIGSRVRIFPNHSCAVMAQFDSVNLRQADGRTVVLRVDARGRQT</sequence>
<dbReference type="AlphaFoldDB" id="A0A344PPJ6"/>
<organism evidence="4 5">
    <name type="scientific">Paracoccus suum</name>
    <dbReference type="NCBI Taxonomy" id="2259340"/>
    <lineage>
        <taxon>Bacteria</taxon>
        <taxon>Pseudomonadati</taxon>
        <taxon>Pseudomonadota</taxon>
        <taxon>Alphaproteobacteria</taxon>
        <taxon>Rhodobacterales</taxon>
        <taxon>Paracoccaceae</taxon>
        <taxon>Paracoccus</taxon>
    </lineage>
</organism>
<proteinExistence type="inferred from homology"/>
<dbReference type="GO" id="GO:0008721">
    <property type="term" value="F:D-serine ammonia-lyase activity"/>
    <property type="evidence" value="ECO:0007669"/>
    <property type="project" value="TreeGrafter"/>
</dbReference>
<dbReference type="InterPro" id="IPR051466">
    <property type="entry name" value="D-amino_acid_metab_enzyme"/>
</dbReference>
<dbReference type="OrthoDB" id="9772497at2"/>
<dbReference type="InterPro" id="IPR001608">
    <property type="entry name" value="Ala_racemase_N"/>
</dbReference>
<dbReference type="Pfam" id="PF01168">
    <property type="entry name" value="Ala_racemase_N"/>
    <property type="match status" value="1"/>
</dbReference>
<comment type="similarity">
    <text evidence="1">Belongs to the DSD1 family.</text>
</comment>
<evidence type="ECO:0000313" key="5">
    <source>
        <dbReference type="Proteomes" id="UP000252023"/>
    </source>
</evidence>
<dbReference type="SUPFAM" id="SSF51419">
    <property type="entry name" value="PLP-binding barrel"/>
    <property type="match status" value="1"/>
</dbReference>
<evidence type="ECO:0000313" key="4">
    <source>
        <dbReference type="EMBL" id="AXC51301.1"/>
    </source>
</evidence>
<dbReference type="PANTHER" id="PTHR28004">
    <property type="entry name" value="ZGC:162816-RELATED"/>
    <property type="match status" value="1"/>
</dbReference>
<evidence type="ECO:0000259" key="3">
    <source>
        <dbReference type="SMART" id="SM01119"/>
    </source>
</evidence>
<name>A0A344PPJ6_9RHOB</name>
<evidence type="ECO:0000256" key="1">
    <source>
        <dbReference type="ARBA" id="ARBA00005323"/>
    </source>
</evidence>
<feature type="domain" description="D-serine dehydratase-like" evidence="3">
    <location>
        <begin position="269"/>
        <end position="366"/>
    </location>
</feature>
<dbReference type="InterPro" id="IPR042208">
    <property type="entry name" value="D-ser_dehydrat-like_sf"/>
</dbReference>
<dbReference type="InterPro" id="IPR026956">
    <property type="entry name" value="D-ser_dehydrat-like_dom"/>
</dbReference>